<dbReference type="Gene3D" id="3.80.10.10">
    <property type="entry name" value="Ribonuclease Inhibitor"/>
    <property type="match status" value="1"/>
</dbReference>
<evidence type="ECO:0000256" key="2">
    <source>
        <dbReference type="ARBA" id="ARBA00022729"/>
    </source>
</evidence>
<dbReference type="Pfam" id="PF08263">
    <property type="entry name" value="LRRNT_2"/>
    <property type="match status" value="1"/>
</dbReference>
<dbReference type="InterPro" id="IPR032675">
    <property type="entry name" value="LRR_dom_sf"/>
</dbReference>
<keyword evidence="3" id="KW-0677">Repeat</keyword>
<keyword evidence="7" id="KW-1185">Reference proteome</keyword>
<keyword evidence="6" id="KW-0675">Receptor</keyword>
<dbReference type="Pfam" id="PF00560">
    <property type="entry name" value="LRR_1"/>
    <property type="match status" value="2"/>
</dbReference>
<evidence type="ECO:0000256" key="3">
    <source>
        <dbReference type="ARBA" id="ARBA00022737"/>
    </source>
</evidence>
<keyword evidence="1" id="KW-0433">Leucine-rich repeat</keyword>
<dbReference type="FunFam" id="3.80.10.10:FF:000024">
    <property type="entry name" value="Somatic embryogenesis receptor kinase 1"/>
    <property type="match status" value="1"/>
</dbReference>
<reference evidence="6 7" key="1">
    <citation type="journal article" date="2020" name="Nat. Commun.">
        <title>Genome of Tripterygium wilfordii and identification of cytochrome P450 involved in triptolide biosynthesis.</title>
        <authorList>
            <person name="Tu L."/>
            <person name="Su P."/>
            <person name="Zhang Z."/>
            <person name="Gao L."/>
            <person name="Wang J."/>
            <person name="Hu T."/>
            <person name="Zhou J."/>
            <person name="Zhang Y."/>
            <person name="Zhao Y."/>
            <person name="Liu Y."/>
            <person name="Song Y."/>
            <person name="Tong Y."/>
            <person name="Lu Y."/>
            <person name="Yang J."/>
            <person name="Xu C."/>
            <person name="Jia M."/>
            <person name="Peters R.J."/>
            <person name="Huang L."/>
            <person name="Gao W."/>
        </authorList>
    </citation>
    <scope>NUCLEOTIDE SEQUENCE [LARGE SCALE GENOMIC DNA]</scope>
    <source>
        <strain evidence="7">cv. XIE 37</strain>
        <tissue evidence="6">Leaf</tissue>
    </source>
</reference>
<dbReference type="InterPro" id="IPR013210">
    <property type="entry name" value="LRR_N_plant-typ"/>
</dbReference>
<evidence type="ECO:0000256" key="1">
    <source>
        <dbReference type="ARBA" id="ARBA00022614"/>
    </source>
</evidence>
<evidence type="ECO:0000259" key="5">
    <source>
        <dbReference type="Pfam" id="PF08263"/>
    </source>
</evidence>
<dbReference type="SUPFAM" id="SSF52058">
    <property type="entry name" value="L domain-like"/>
    <property type="match status" value="1"/>
</dbReference>
<dbReference type="AlphaFoldDB" id="A0A7J7D4C2"/>
<dbReference type="PANTHER" id="PTHR47988">
    <property type="entry name" value="SOMATIC EMBRYOGENESIS RECEPTOR KINASE 1"/>
    <property type="match status" value="1"/>
</dbReference>
<keyword evidence="2 4" id="KW-0732">Signal</keyword>
<feature type="chain" id="PRO_5029494124" evidence="4">
    <location>
        <begin position="22"/>
        <end position="141"/>
    </location>
</feature>
<dbReference type="GO" id="GO:0016301">
    <property type="term" value="F:kinase activity"/>
    <property type="evidence" value="ECO:0007669"/>
    <property type="project" value="UniProtKB-KW"/>
</dbReference>
<evidence type="ECO:0000256" key="4">
    <source>
        <dbReference type="SAM" id="SignalP"/>
    </source>
</evidence>
<dbReference type="Proteomes" id="UP000593562">
    <property type="component" value="Unassembled WGS sequence"/>
</dbReference>
<comment type="caution">
    <text evidence="6">The sequence shown here is derived from an EMBL/GenBank/DDBJ whole genome shotgun (WGS) entry which is preliminary data.</text>
</comment>
<organism evidence="6 7">
    <name type="scientific">Tripterygium wilfordii</name>
    <name type="common">Thunder God vine</name>
    <dbReference type="NCBI Taxonomy" id="458696"/>
    <lineage>
        <taxon>Eukaryota</taxon>
        <taxon>Viridiplantae</taxon>
        <taxon>Streptophyta</taxon>
        <taxon>Embryophyta</taxon>
        <taxon>Tracheophyta</taxon>
        <taxon>Spermatophyta</taxon>
        <taxon>Magnoliopsida</taxon>
        <taxon>eudicotyledons</taxon>
        <taxon>Gunneridae</taxon>
        <taxon>Pentapetalae</taxon>
        <taxon>rosids</taxon>
        <taxon>fabids</taxon>
        <taxon>Celastrales</taxon>
        <taxon>Celastraceae</taxon>
        <taxon>Tripterygium</taxon>
    </lineage>
</organism>
<keyword evidence="6" id="KW-0418">Kinase</keyword>
<dbReference type="InParanoid" id="A0A7J7D4C2"/>
<proteinExistence type="predicted"/>
<dbReference type="InterPro" id="IPR001611">
    <property type="entry name" value="Leu-rich_rpt"/>
</dbReference>
<feature type="signal peptide" evidence="4">
    <location>
        <begin position="1"/>
        <end position="21"/>
    </location>
</feature>
<gene>
    <name evidence="6" type="ORF">HS088_TW10G00192</name>
</gene>
<feature type="domain" description="Leucine-rich repeat-containing N-terminal plant-type" evidence="5">
    <location>
        <begin position="24"/>
        <end position="61"/>
    </location>
</feature>
<accession>A0A7J7D4C2</accession>
<evidence type="ECO:0000313" key="7">
    <source>
        <dbReference type="Proteomes" id="UP000593562"/>
    </source>
</evidence>
<dbReference type="EMBL" id="JAAARO010000010">
    <property type="protein sequence ID" value="KAF5741197.1"/>
    <property type="molecule type" value="Genomic_DNA"/>
</dbReference>
<evidence type="ECO:0000313" key="6">
    <source>
        <dbReference type="EMBL" id="KAF5741197.1"/>
    </source>
</evidence>
<protein>
    <submittedName>
        <fullName evidence="6">Somatic embryogenesis receptor kinase 1-like</fullName>
    </submittedName>
</protein>
<sequence length="141" mass="15424">MASRMLVSLLFAAVAVLQVNCSFEGDVLNSWKVKLKDPNMVLQSWDPTLVNPCTWFHVTCNSNNNVTRVDLGNAGLSGPLIPQLGLLTHLQYLEVYANKINGTIPAELGNLTSLVSLDLYQNRLSGVIPSSIGNLINLRFL</sequence>
<keyword evidence="6" id="KW-0808">Transferase</keyword>
<name>A0A7J7D4C2_TRIWF</name>